<keyword evidence="3" id="KW-1185">Reference proteome</keyword>
<accession>A0A0R1P4C2</accession>
<feature type="transmembrane region" description="Helical" evidence="1">
    <location>
        <begin position="44"/>
        <end position="64"/>
    </location>
</feature>
<evidence type="ECO:0000256" key="1">
    <source>
        <dbReference type="SAM" id="Phobius"/>
    </source>
</evidence>
<feature type="transmembrane region" description="Helical" evidence="1">
    <location>
        <begin position="147"/>
        <end position="173"/>
    </location>
</feature>
<keyword evidence="1" id="KW-0812">Transmembrane</keyword>
<organism evidence="2 3">
    <name type="scientific">Limosilactobacillus frumenti DSM 13145</name>
    <dbReference type="NCBI Taxonomy" id="1423746"/>
    <lineage>
        <taxon>Bacteria</taxon>
        <taxon>Bacillati</taxon>
        <taxon>Bacillota</taxon>
        <taxon>Bacilli</taxon>
        <taxon>Lactobacillales</taxon>
        <taxon>Lactobacillaceae</taxon>
        <taxon>Limosilactobacillus</taxon>
    </lineage>
</organism>
<dbReference type="STRING" id="1423746.FD27_GL000901"/>
<feature type="transmembrane region" description="Helical" evidence="1">
    <location>
        <begin position="76"/>
        <end position="94"/>
    </location>
</feature>
<feature type="transmembrane region" description="Helical" evidence="1">
    <location>
        <begin position="109"/>
        <end position="135"/>
    </location>
</feature>
<sequence>MMNKHRTFQGAVWAVCLALLLLLSPLNLKAVLPTGLFIAPLTTLFAFVSLFVLPWWSSLLLLLIGNLGLMILHTSNWLLIITMIVAFLVDAWMLDWHRSADEKYSQSQLITIGLVTGITSLVLLLGLAWLNAVAVLGSSSALNVVRLAFPVSLLTCLVYALLIPLLGSFLLWLRDKLFPPQSKEKQAGSVVIDLSDHHDDKKDQQ</sequence>
<proteinExistence type="predicted"/>
<evidence type="ECO:0000313" key="2">
    <source>
        <dbReference type="EMBL" id="KRL27151.1"/>
    </source>
</evidence>
<protein>
    <submittedName>
        <fullName evidence="2">Uncharacterized protein</fullName>
    </submittedName>
</protein>
<gene>
    <name evidence="2" type="ORF">FD27_GL000901</name>
</gene>
<dbReference type="RefSeq" id="WP_057750804.1">
    <property type="nucleotide sequence ID" value="NZ_AZER01000016.1"/>
</dbReference>
<comment type="caution">
    <text evidence="2">The sequence shown here is derived from an EMBL/GenBank/DDBJ whole genome shotgun (WGS) entry which is preliminary data.</text>
</comment>
<evidence type="ECO:0000313" key="3">
    <source>
        <dbReference type="Proteomes" id="UP000051445"/>
    </source>
</evidence>
<dbReference type="EMBL" id="AZER01000016">
    <property type="protein sequence ID" value="KRL27151.1"/>
    <property type="molecule type" value="Genomic_DNA"/>
</dbReference>
<dbReference type="AlphaFoldDB" id="A0A0R1P4C2"/>
<name>A0A0R1P4C2_9LACO</name>
<reference evidence="2 3" key="1">
    <citation type="journal article" date="2015" name="Genome Announc.">
        <title>Expanding the biotechnology potential of lactobacilli through comparative genomics of 213 strains and associated genera.</title>
        <authorList>
            <person name="Sun Z."/>
            <person name="Harris H.M."/>
            <person name="McCann A."/>
            <person name="Guo C."/>
            <person name="Argimon S."/>
            <person name="Zhang W."/>
            <person name="Yang X."/>
            <person name="Jeffery I.B."/>
            <person name="Cooney J.C."/>
            <person name="Kagawa T.F."/>
            <person name="Liu W."/>
            <person name="Song Y."/>
            <person name="Salvetti E."/>
            <person name="Wrobel A."/>
            <person name="Rasinkangas P."/>
            <person name="Parkhill J."/>
            <person name="Rea M.C."/>
            <person name="O'Sullivan O."/>
            <person name="Ritari J."/>
            <person name="Douillard F.P."/>
            <person name="Paul Ross R."/>
            <person name="Yang R."/>
            <person name="Briner A.E."/>
            <person name="Felis G.E."/>
            <person name="de Vos W.M."/>
            <person name="Barrangou R."/>
            <person name="Klaenhammer T.R."/>
            <person name="Caufield P.W."/>
            <person name="Cui Y."/>
            <person name="Zhang H."/>
            <person name="O'Toole P.W."/>
        </authorList>
    </citation>
    <scope>NUCLEOTIDE SEQUENCE [LARGE SCALE GENOMIC DNA]</scope>
    <source>
        <strain evidence="2 3">DSM 13145</strain>
    </source>
</reference>
<keyword evidence="1" id="KW-0472">Membrane</keyword>
<dbReference type="PATRIC" id="fig|1423746.3.peg.912"/>
<keyword evidence="1" id="KW-1133">Transmembrane helix</keyword>
<dbReference type="Proteomes" id="UP000051445">
    <property type="component" value="Unassembled WGS sequence"/>
</dbReference>